<sequence length="195" mass="21719">MANFAILTILMVINSTYYGLITSNSRMEHGPSVEDLIHSIHQDPVSTNQYPQNGLWNVPAVTNSDFQSGNQMLHQDVAKCPDVPHIIFQTDRPQTPYFTPHSSQWLTLTGSNTTEPSTTSVQLHNVHEEVTFTPPLSTTSQQNGGILYNPGVRSAESAVTSQPSSPRTASSHLNLRWNQESQRLEVVFVEPLNFF</sequence>
<dbReference type="Proteomes" id="UP000230750">
    <property type="component" value="Unassembled WGS sequence"/>
</dbReference>
<keyword evidence="2" id="KW-0732">Signal</keyword>
<reference evidence="3 4" key="1">
    <citation type="journal article" date="2017" name="PLoS Biol.">
        <title>The sea cucumber genome provides insights into morphological evolution and visceral regeneration.</title>
        <authorList>
            <person name="Zhang X."/>
            <person name="Sun L."/>
            <person name="Yuan J."/>
            <person name="Sun Y."/>
            <person name="Gao Y."/>
            <person name="Zhang L."/>
            <person name="Li S."/>
            <person name="Dai H."/>
            <person name="Hamel J.F."/>
            <person name="Liu C."/>
            <person name="Yu Y."/>
            <person name="Liu S."/>
            <person name="Lin W."/>
            <person name="Guo K."/>
            <person name="Jin S."/>
            <person name="Xu P."/>
            <person name="Storey K.B."/>
            <person name="Huan P."/>
            <person name="Zhang T."/>
            <person name="Zhou Y."/>
            <person name="Zhang J."/>
            <person name="Lin C."/>
            <person name="Li X."/>
            <person name="Xing L."/>
            <person name="Huo D."/>
            <person name="Sun M."/>
            <person name="Wang L."/>
            <person name="Mercier A."/>
            <person name="Li F."/>
            <person name="Yang H."/>
            <person name="Xiang J."/>
        </authorList>
    </citation>
    <scope>NUCLEOTIDE SEQUENCE [LARGE SCALE GENOMIC DNA]</scope>
    <source>
        <strain evidence="3">Shaxun</strain>
        <tissue evidence="3">Muscle</tissue>
    </source>
</reference>
<gene>
    <name evidence="3" type="ORF">BSL78_02234</name>
</gene>
<evidence type="ECO:0000313" key="4">
    <source>
        <dbReference type="Proteomes" id="UP000230750"/>
    </source>
</evidence>
<dbReference type="AlphaFoldDB" id="A0A2G8LKR4"/>
<name>A0A2G8LKR4_STIJA</name>
<feature type="signal peptide" evidence="2">
    <location>
        <begin position="1"/>
        <end position="19"/>
    </location>
</feature>
<comment type="caution">
    <text evidence="3">The sequence shown here is derived from an EMBL/GenBank/DDBJ whole genome shotgun (WGS) entry which is preliminary data.</text>
</comment>
<accession>A0A2G8LKR4</accession>
<evidence type="ECO:0000313" key="3">
    <source>
        <dbReference type="EMBL" id="PIK60834.1"/>
    </source>
</evidence>
<dbReference type="EMBL" id="MRZV01000046">
    <property type="protein sequence ID" value="PIK60834.1"/>
    <property type="molecule type" value="Genomic_DNA"/>
</dbReference>
<proteinExistence type="predicted"/>
<evidence type="ECO:0000256" key="1">
    <source>
        <dbReference type="SAM" id="MobiDB-lite"/>
    </source>
</evidence>
<keyword evidence="4" id="KW-1185">Reference proteome</keyword>
<organism evidence="3 4">
    <name type="scientific">Stichopus japonicus</name>
    <name type="common">Sea cucumber</name>
    <dbReference type="NCBI Taxonomy" id="307972"/>
    <lineage>
        <taxon>Eukaryota</taxon>
        <taxon>Metazoa</taxon>
        <taxon>Echinodermata</taxon>
        <taxon>Eleutherozoa</taxon>
        <taxon>Echinozoa</taxon>
        <taxon>Holothuroidea</taxon>
        <taxon>Aspidochirotacea</taxon>
        <taxon>Aspidochirotida</taxon>
        <taxon>Stichopodidae</taxon>
        <taxon>Apostichopus</taxon>
    </lineage>
</organism>
<protein>
    <submittedName>
        <fullName evidence="3">Uncharacterized protein</fullName>
    </submittedName>
</protein>
<feature type="compositionally biased region" description="Polar residues" evidence="1">
    <location>
        <begin position="134"/>
        <end position="144"/>
    </location>
</feature>
<feature type="chain" id="PRO_5013674696" evidence="2">
    <location>
        <begin position="20"/>
        <end position="195"/>
    </location>
</feature>
<evidence type="ECO:0000256" key="2">
    <source>
        <dbReference type="SAM" id="SignalP"/>
    </source>
</evidence>
<feature type="region of interest" description="Disordered" evidence="1">
    <location>
        <begin position="134"/>
        <end position="171"/>
    </location>
</feature>
<feature type="compositionally biased region" description="Polar residues" evidence="1">
    <location>
        <begin position="157"/>
        <end position="171"/>
    </location>
</feature>